<feature type="domain" description="MoaB/Mog" evidence="1">
    <location>
        <begin position="8"/>
        <end position="171"/>
    </location>
</feature>
<dbReference type="SUPFAM" id="SSF53218">
    <property type="entry name" value="Molybdenum cofactor biosynthesis proteins"/>
    <property type="match status" value="1"/>
</dbReference>
<keyword evidence="3" id="KW-1185">Reference proteome</keyword>
<accession>A0A5R8Y448</accession>
<comment type="caution">
    <text evidence="2">The sequence shown here is derived from an EMBL/GenBank/DDBJ whole genome shotgun (WGS) entry which is preliminary data.</text>
</comment>
<dbReference type="SMART" id="SM00852">
    <property type="entry name" value="MoCF_biosynth"/>
    <property type="match status" value="1"/>
</dbReference>
<proteinExistence type="predicted"/>
<reference evidence="2 3" key="1">
    <citation type="submission" date="2019-05" db="EMBL/GenBank/DDBJ databases">
        <title>Arcobacter sp. nov., isolated from sea sediment.</title>
        <authorList>
            <person name="Kim W."/>
        </authorList>
    </citation>
    <scope>NUCLEOTIDE SEQUENCE [LARGE SCALE GENOMIC DNA]</scope>
    <source>
        <strain evidence="2 3">CAU 1517</strain>
    </source>
</reference>
<evidence type="ECO:0000259" key="1">
    <source>
        <dbReference type="SMART" id="SM00852"/>
    </source>
</evidence>
<dbReference type="InterPro" id="IPR050101">
    <property type="entry name" value="CinA"/>
</dbReference>
<dbReference type="InterPro" id="IPR036425">
    <property type="entry name" value="MoaB/Mog-like_dom_sf"/>
</dbReference>
<name>A0A5R8Y448_9BACT</name>
<evidence type="ECO:0000313" key="2">
    <source>
        <dbReference type="EMBL" id="TLP40631.1"/>
    </source>
</evidence>
<dbReference type="PANTHER" id="PTHR13939:SF0">
    <property type="entry name" value="NMN AMIDOHYDROLASE-LIKE PROTEIN YFAY"/>
    <property type="match status" value="1"/>
</dbReference>
<evidence type="ECO:0000313" key="3">
    <source>
        <dbReference type="Proteomes" id="UP000308901"/>
    </source>
</evidence>
<dbReference type="InterPro" id="IPR001453">
    <property type="entry name" value="MoaB/Mog_dom"/>
</dbReference>
<dbReference type="Proteomes" id="UP000308901">
    <property type="component" value="Unassembled WGS sequence"/>
</dbReference>
<dbReference type="AlphaFoldDB" id="A0A5R8Y448"/>
<dbReference type="Gene3D" id="3.40.980.10">
    <property type="entry name" value="MoaB/Mog-like domain"/>
    <property type="match status" value="1"/>
</dbReference>
<dbReference type="OrthoDB" id="9801454at2"/>
<sequence>MKNQPNFYSVIIGTELLNGRRKDAHFSFLNEQLLKRNWNHKASFVIEDDVELMEKIFQLIKSDKNSVMFCFGGIGATPDDYTRAIAAKVFTDDKMEYHEKAKELIINQFGDEAYPFRIEMGHLPLNAGLLKNVVNNVPGFYLENRFFFTPGFPSMSQSMVIEALDKFYPKNEIEKYRKTLTAFCGENDLIPVMKQMPKEIELSSLPKILNKKRQVVLSLASFNEKILDDNFEKYIKYCQKNNIEFILEDVSNPN</sequence>
<organism evidence="2 3">
    <name type="scientific">Arcobacter arenosus</name>
    <dbReference type="NCBI Taxonomy" id="2576037"/>
    <lineage>
        <taxon>Bacteria</taxon>
        <taxon>Pseudomonadati</taxon>
        <taxon>Campylobacterota</taxon>
        <taxon>Epsilonproteobacteria</taxon>
        <taxon>Campylobacterales</taxon>
        <taxon>Arcobacteraceae</taxon>
        <taxon>Arcobacter</taxon>
    </lineage>
</organism>
<dbReference type="RefSeq" id="WP_138150921.1">
    <property type="nucleotide sequence ID" value="NZ_CBDDKQ010000002.1"/>
</dbReference>
<protein>
    <submittedName>
        <fullName evidence="2">Competence/damage-inducible protein A</fullName>
    </submittedName>
</protein>
<gene>
    <name evidence="2" type="ORF">FDK22_01060</name>
</gene>
<dbReference type="PANTHER" id="PTHR13939">
    <property type="entry name" value="NICOTINAMIDE-NUCLEOTIDE AMIDOHYDROLASE PNCC"/>
    <property type="match status" value="1"/>
</dbReference>
<dbReference type="Pfam" id="PF00994">
    <property type="entry name" value="MoCF_biosynth"/>
    <property type="match status" value="1"/>
</dbReference>
<dbReference type="EMBL" id="VANU01000001">
    <property type="protein sequence ID" value="TLP40631.1"/>
    <property type="molecule type" value="Genomic_DNA"/>
</dbReference>